<sequence length="123" mass="13300">MTHRTRIGGLCIDCQTDDLGPALAFWSAALGREGALVEDGRYAQLSGPPAAPQVILQAVGHDPRVHLDIETDDIEAECARLTGLGAVEITRIKDWVVMQAPTGHRFCLVPPEGDFPKDAREVD</sequence>
<dbReference type="RefSeq" id="WP_075783853.1">
    <property type="nucleotide sequence ID" value="NZ_JAESIL010000029.1"/>
</dbReference>
<evidence type="ECO:0000313" key="2">
    <source>
        <dbReference type="EMBL" id="MBL3578233.1"/>
    </source>
</evidence>
<evidence type="ECO:0000259" key="1">
    <source>
        <dbReference type="Pfam" id="PF18029"/>
    </source>
</evidence>
<feature type="domain" description="Glyoxalase-like" evidence="1">
    <location>
        <begin position="10"/>
        <end position="109"/>
    </location>
</feature>
<dbReference type="EMBL" id="SOEB01000010">
    <property type="protein sequence ID" value="TDX28917.1"/>
    <property type="molecule type" value="Genomic_DNA"/>
</dbReference>
<dbReference type="InterPro" id="IPR041581">
    <property type="entry name" value="Glyoxalase_6"/>
</dbReference>
<dbReference type="Proteomes" id="UP000295484">
    <property type="component" value="Unassembled WGS sequence"/>
</dbReference>
<name>A0A4R8FQV6_9RHOB</name>
<dbReference type="PANTHER" id="PTHR35908">
    <property type="entry name" value="HYPOTHETICAL FUSION PROTEIN"/>
    <property type="match status" value="1"/>
</dbReference>
<comment type="caution">
    <text evidence="3">The sequence shown here is derived from an EMBL/GenBank/DDBJ whole genome shotgun (WGS) entry which is preliminary data.</text>
</comment>
<dbReference type="EMBL" id="JAESIL010000029">
    <property type="protein sequence ID" value="MBL3578233.1"/>
    <property type="molecule type" value="Genomic_DNA"/>
</dbReference>
<dbReference type="Gene3D" id="3.10.180.10">
    <property type="entry name" value="2,3-Dihydroxybiphenyl 1,2-Dioxygenase, domain 1"/>
    <property type="match status" value="1"/>
</dbReference>
<reference evidence="3 4" key="1">
    <citation type="submission" date="2019-03" db="EMBL/GenBank/DDBJ databases">
        <title>Genomic Encyclopedia of Type Strains, Phase IV (KMG-IV): sequencing the most valuable type-strain genomes for metagenomic binning, comparative biology and taxonomic classification.</title>
        <authorList>
            <person name="Goeker M."/>
        </authorList>
    </citation>
    <scope>NUCLEOTIDE SEQUENCE [LARGE SCALE GENOMIC DNA]</scope>
    <source>
        <strain evidence="3 4">JA181</strain>
    </source>
</reference>
<evidence type="ECO:0000313" key="5">
    <source>
        <dbReference type="Proteomes" id="UP000635853"/>
    </source>
</evidence>
<gene>
    <name evidence="3" type="ORF">EV657_110112</name>
    <name evidence="2" type="ORF">JMJ92_08710</name>
</gene>
<dbReference type="Proteomes" id="UP000635853">
    <property type="component" value="Unassembled WGS sequence"/>
</dbReference>
<reference evidence="2" key="3">
    <citation type="submission" date="2021-01" db="EMBL/GenBank/DDBJ databases">
        <authorList>
            <person name="Guzman M.S."/>
        </authorList>
    </citation>
    <scope>NUCLEOTIDE SEQUENCE</scope>
    <source>
        <strain evidence="2">AB19</strain>
    </source>
</reference>
<accession>A0A4R8FQV6</accession>
<proteinExistence type="predicted"/>
<protein>
    <submittedName>
        <fullName evidence="2">VOC family protein</fullName>
    </submittedName>
</protein>
<dbReference type="InterPro" id="IPR029068">
    <property type="entry name" value="Glyas_Bleomycin-R_OHBP_Dase"/>
</dbReference>
<dbReference type="PANTHER" id="PTHR35908:SF1">
    <property type="entry name" value="CONSERVED PROTEIN"/>
    <property type="match status" value="1"/>
</dbReference>
<evidence type="ECO:0000313" key="4">
    <source>
        <dbReference type="Proteomes" id="UP000295484"/>
    </source>
</evidence>
<dbReference type="Pfam" id="PF18029">
    <property type="entry name" value="Glyoxalase_6"/>
    <property type="match status" value="1"/>
</dbReference>
<dbReference type="AlphaFoldDB" id="A0A4R8FQV6"/>
<reference evidence="5" key="2">
    <citation type="submission" date="2021-01" db="EMBL/GenBank/DDBJ databases">
        <title>Draft genomes of Rhodovulum sulfidophilum.</title>
        <authorList>
            <person name="Guzman M.S."/>
        </authorList>
    </citation>
    <scope>NUCLEOTIDE SEQUENCE [LARGE SCALE GENOMIC DNA]</scope>
    <source>
        <strain evidence="5">AB19</strain>
    </source>
</reference>
<organism evidence="3 4">
    <name type="scientific">Rhodovulum visakhapatnamense</name>
    <dbReference type="NCBI Taxonomy" id="364297"/>
    <lineage>
        <taxon>Bacteria</taxon>
        <taxon>Pseudomonadati</taxon>
        <taxon>Pseudomonadota</taxon>
        <taxon>Alphaproteobacteria</taxon>
        <taxon>Rhodobacterales</taxon>
        <taxon>Paracoccaceae</taxon>
        <taxon>Rhodovulum</taxon>
    </lineage>
</organism>
<dbReference type="SUPFAM" id="SSF54593">
    <property type="entry name" value="Glyoxalase/Bleomycin resistance protein/Dihydroxybiphenyl dioxygenase"/>
    <property type="match status" value="1"/>
</dbReference>
<keyword evidence="5" id="KW-1185">Reference proteome</keyword>
<evidence type="ECO:0000313" key="3">
    <source>
        <dbReference type="EMBL" id="TDX28917.1"/>
    </source>
</evidence>
<dbReference type="CDD" id="cd06587">
    <property type="entry name" value="VOC"/>
    <property type="match status" value="1"/>
</dbReference>